<dbReference type="EMBL" id="FUEG01000004">
    <property type="protein sequence ID" value="SJL02769.1"/>
    <property type="molecule type" value="Genomic_DNA"/>
</dbReference>
<dbReference type="OrthoDB" id="3020724at2759"/>
<evidence type="ECO:0000313" key="2">
    <source>
        <dbReference type="Proteomes" id="UP000219338"/>
    </source>
</evidence>
<organism evidence="1 2">
    <name type="scientific">Armillaria ostoyae</name>
    <name type="common">Armillaria root rot fungus</name>
    <dbReference type="NCBI Taxonomy" id="47428"/>
    <lineage>
        <taxon>Eukaryota</taxon>
        <taxon>Fungi</taxon>
        <taxon>Dikarya</taxon>
        <taxon>Basidiomycota</taxon>
        <taxon>Agaricomycotina</taxon>
        <taxon>Agaricomycetes</taxon>
        <taxon>Agaricomycetidae</taxon>
        <taxon>Agaricales</taxon>
        <taxon>Marasmiineae</taxon>
        <taxon>Physalacriaceae</taxon>
        <taxon>Armillaria</taxon>
    </lineage>
</organism>
<dbReference type="STRING" id="47428.A0A284R225"/>
<dbReference type="AlphaFoldDB" id="A0A284R225"/>
<reference evidence="2" key="1">
    <citation type="journal article" date="2017" name="Nat. Ecol. Evol.">
        <title>Genome expansion and lineage-specific genetic innovations in the forest pathogenic fungi Armillaria.</title>
        <authorList>
            <person name="Sipos G."/>
            <person name="Prasanna A.N."/>
            <person name="Walter M.C."/>
            <person name="O'Connor E."/>
            <person name="Balint B."/>
            <person name="Krizsan K."/>
            <person name="Kiss B."/>
            <person name="Hess J."/>
            <person name="Varga T."/>
            <person name="Slot J."/>
            <person name="Riley R."/>
            <person name="Boka B."/>
            <person name="Rigling D."/>
            <person name="Barry K."/>
            <person name="Lee J."/>
            <person name="Mihaltcheva S."/>
            <person name="LaButti K."/>
            <person name="Lipzen A."/>
            <person name="Waldron R."/>
            <person name="Moloney N.M."/>
            <person name="Sperisen C."/>
            <person name="Kredics L."/>
            <person name="Vagvoelgyi C."/>
            <person name="Patrignani A."/>
            <person name="Fitzpatrick D."/>
            <person name="Nagy I."/>
            <person name="Doyle S."/>
            <person name="Anderson J.B."/>
            <person name="Grigoriev I.V."/>
            <person name="Gueldener U."/>
            <person name="Muensterkoetter M."/>
            <person name="Nagy L.G."/>
        </authorList>
    </citation>
    <scope>NUCLEOTIDE SEQUENCE [LARGE SCALE GENOMIC DNA]</scope>
    <source>
        <strain evidence="2">C18/9</strain>
    </source>
</reference>
<sequence length="353" mass="40814">MTPINGYEWPVPMPKDANLDLIRIEMLNLGAQYAWLDVLCLRQEGGKGEHLRIEEWKVDVPTIGCVYDRALHVVCYFNGLDRALHLTSDYFDSDRCWFRRAWTLQEIVVHPIIGGETSHNIMEKEVRRRFGKQLKALREMRDYDKPFPLDKVAGLVHLFKTYRIPIYNAEQSAADMWEVLMDVMDTSKRAELFFYYPRPGAGKKYWRPSWQQLQVMATTINVSELPGSVGWTDDPDVDCYEGYHVESGKVQGLGEVPKEKDDAKSYRQGELVLKDATGASHTLKIVANHTYQIPDGLYTVIGCDRWLFNDIWVVGSQREDGRFQKFSVFRSATDEKVKLRALALENVQFCFLK</sequence>
<evidence type="ECO:0000313" key="1">
    <source>
        <dbReference type="EMBL" id="SJL02769.1"/>
    </source>
</evidence>
<accession>A0A284R225</accession>
<keyword evidence="2" id="KW-1185">Reference proteome</keyword>
<dbReference type="Proteomes" id="UP000219338">
    <property type="component" value="Unassembled WGS sequence"/>
</dbReference>
<gene>
    <name evidence="1" type="ORF">ARMOST_06105</name>
</gene>
<evidence type="ECO:0008006" key="3">
    <source>
        <dbReference type="Google" id="ProtNLM"/>
    </source>
</evidence>
<proteinExistence type="predicted"/>
<protein>
    <recommendedName>
        <fullName evidence="3">Heterokaryon incompatibility domain-containing protein</fullName>
    </recommendedName>
</protein>
<name>A0A284R225_ARMOS</name>